<evidence type="ECO:0000313" key="3">
    <source>
        <dbReference type="Proteomes" id="UP000233551"/>
    </source>
</evidence>
<dbReference type="AlphaFoldDB" id="A0A2I0K3L2"/>
<evidence type="ECO:0000313" key="2">
    <source>
        <dbReference type="EMBL" id="PKI63139.1"/>
    </source>
</evidence>
<protein>
    <submittedName>
        <fullName evidence="2">Uncharacterized protein</fullName>
    </submittedName>
</protein>
<feature type="region of interest" description="Disordered" evidence="1">
    <location>
        <begin position="42"/>
        <end position="82"/>
    </location>
</feature>
<accession>A0A2I0K3L2</accession>
<sequence>MFYLASGCEERVREVFESRVTRLNAWSGARACTFRELGARGRVGRHSGHTGGALERASRHAGHTGGALERASMRAGASGERVRGCERGRAAARAATGVLFTREHVLHPKSPK</sequence>
<keyword evidence="3" id="KW-1185">Reference proteome</keyword>
<name>A0A2I0K3L2_PUNGR</name>
<evidence type="ECO:0000256" key="1">
    <source>
        <dbReference type="SAM" id="MobiDB-lite"/>
    </source>
</evidence>
<organism evidence="2 3">
    <name type="scientific">Punica granatum</name>
    <name type="common">Pomegranate</name>
    <dbReference type="NCBI Taxonomy" id="22663"/>
    <lineage>
        <taxon>Eukaryota</taxon>
        <taxon>Viridiplantae</taxon>
        <taxon>Streptophyta</taxon>
        <taxon>Embryophyta</taxon>
        <taxon>Tracheophyta</taxon>
        <taxon>Spermatophyta</taxon>
        <taxon>Magnoliopsida</taxon>
        <taxon>eudicotyledons</taxon>
        <taxon>Gunneridae</taxon>
        <taxon>Pentapetalae</taxon>
        <taxon>rosids</taxon>
        <taxon>malvids</taxon>
        <taxon>Myrtales</taxon>
        <taxon>Lythraceae</taxon>
        <taxon>Punica</taxon>
    </lineage>
</organism>
<dbReference type="Proteomes" id="UP000233551">
    <property type="component" value="Unassembled WGS sequence"/>
</dbReference>
<reference evidence="2 3" key="1">
    <citation type="submission" date="2017-11" db="EMBL/GenBank/DDBJ databases">
        <title>De-novo sequencing of pomegranate (Punica granatum L.) genome.</title>
        <authorList>
            <person name="Akparov Z."/>
            <person name="Amiraslanov A."/>
            <person name="Hajiyeva S."/>
            <person name="Abbasov M."/>
            <person name="Kaur K."/>
            <person name="Hamwieh A."/>
            <person name="Solovyev V."/>
            <person name="Salamov A."/>
            <person name="Braich B."/>
            <person name="Kosarev P."/>
            <person name="Mahmoud A."/>
            <person name="Hajiyev E."/>
            <person name="Babayeva S."/>
            <person name="Izzatullayeva V."/>
            <person name="Mammadov A."/>
            <person name="Mammadov A."/>
            <person name="Sharifova S."/>
            <person name="Ojaghi J."/>
            <person name="Eynullazada K."/>
            <person name="Bayramov B."/>
            <person name="Abdulazimova A."/>
            <person name="Shahmuradov I."/>
        </authorList>
    </citation>
    <scope>NUCLEOTIDE SEQUENCE [LARGE SCALE GENOMIC DNA]</scope>
    <source>
        <strain evidence="3">cv. AG2017</strain>
        <tissue evidence="2">Leaf</tissue>
    </source>
</reference>
<proteinExistence type="predicted"/>
<comment type="caution">
    <text evidence="2">The sequence shown here is derived from an EMBL/GenBank/DDBJ whole genome shotgun (WGS) entry which is preliminary data.</text>
</comment>
<gene>
    <name evidence="2" type="ORF">CRG98_016471</name>
</gene>
<dbReference type="EMBL" id="PGOL01000901">
    <property type="protein sequence ID" value="PKI63139.1"/>
    <property type="molecule type" value="Genomic_DNA"/>
</dbReference>